<keyword evidence="4 7" id="KW-0812">Transmembrane</keyword>
<dbReference type="AlphaFoldDB" id="H2ZC44"/>
<dbReference type="eggNOG" id="ENOG502QQ3I">
    <property type="taxonomic scope" value="Eukaryota"/>
</dbReference>
<reference evidence="8" key="3">
    <citation type="submission" date="2025-09" db="UniProtKB">
        <authorList>
            <consortium name="Ensembl"/>
        </authorList>
    </citation>
    <scope>IDENTIFICATION</scope>
</reference>
<dbReference type="PANTHER" id="PTHR10010">
    <property type="entry name" value="SOLUTE CARRIER FAMILY 34 SODIUM PHOSPHATE , MEMBER 2-RELATED"/>
    <property type="match status" value="1"/>
</dbReference>
<dbReference type="OMA" id="GCPKCCR"/>
<evidence type="ECO:0008006" key="10">
    <source>
        <dbReference type="Google" id="ProtNLM"/>
    </source>
</evidence>
<evidence type="ECO:0000313" key="8">
    <source>
        <dbReference type="Ensembl" id="ENSCSAVP00000015160.1"/>
    </source>
</evidence>
<feature type="transmembrane region" description="Helical" evidence="7">
    <location>
        <begin position="409"/>
        <end position="431"/>
    </location>
</feature>
<dbReference type="Proteomes" id="UP000007875">
    <property type="component" value="Unassembled WGS sequence"/>
</dbReference>
<reference evidence="9" key="1">
    <citation type="submission" date="2003-08" db="EMBL/GenBank/DDBJ databases">
        <authorList>
            <person name="Birren B."/>
            <person name="Nusbaum C."/>
            <person name="Abebe A."/>
            <person name="Abouelleil A."/>
            <person name="Adekoya E."/>
            <person name="Ait-zahra M."/>
            <person name="Allen N."/>
            <person name="Allen T."/>
            <person name="An P."/>
            <person name="Anderson M."/>
            <person name="Anderson S."/>
            <person name="Arachchi H."/>
            <person name="Armbruster J."/>
            <person name="Bachantsang P."/>
            <person name="Baldwin J."/>
            <person name="Barry A."/>
            <person name="Bayul T."/>
            <person name="Blitshsteyn B."/>
            <person name="Bloom T."/>
            <person name="Blye J."/>
            <person name="Boguslavskiy L."/>
            <person name="Borowsky M."/>
            <person name="Boukhgalter B."/>
            <person name="Brunache A."/>
            <person name="Butler J."/>
            <person name="Calixte N."/>
            <person name="Calvo S."/>
            <person name="Camarata J."/>
            <person name="Campo K."/>
            <person name="Chang J."/>
            <person name="Cheshatsang Y."/>
            <person name="Citroen M."/>
            <person name="Collymore A."/>
            <person name="Considine T."/>
            <person name="Cook A."/>
            <person name="Cooke P."/>
            <person name="Corum B."/>
            <person name="Cuomo C."/>
            <person name="David R."/>
            <person name="Dawoe T."/>
            <person name="Degray S."/>
            <person name="Dodge S."/>
            <person name="Dooley K."/>
            <person name="Dorje P."/>
            <person name="Dorjee K."/>
            <person name="Dorris L."/>
            <person name="Duffey N."/>
            <person name="Dupes A."/>
            <person name="Elkins T."/>
            <person name="Engels R."/>
            <person name="Erickson J."/>
            <person name="Farina A."/>
            <person name="Faro S."/>
            <person name="Ferreira P."/>
            <person name="Fischer H."/>
            <person name="Fitzgerald M."/>
            <person name="Foley K."/>
            <person name="Gage D."/>
            <person name="Galagan J."/>
            <person name="Gearin G."/>
            <person name="Gnerre S."/>
            <person name="Gnirke A."/>
            <person name="Goyette A."/>
            <person name="Graham J."/>
            <person name="Grandbois E."/>
            <person name="Gyaltsen K."/>
            <person name="Hafez N."/>
            <person name="Hagopian D."/>
            <person name="Hagos B."/>
            <person name="Hall J."/>
            <person name="Hatcher B."/>
            <person name="Heller A."/>
            <person name="Higgins H."/>
            <person name="Honan T."/>
            <person name="Horn A."/>
            <person name="Houde N."/>
            <person name="Hughes L."/>
            <person name="Hulme W."/>
            <person name="Husby E."/>
            <person name="Iliev I."/>
            <person name="Jaffe D."/>
            <person name="Jones C."/>
            <person name="Kamal M."/>
            <person name="Kamat A."/>
            <person name="Kamvysselis M."/>
            <person name="Karlsson E."/>
            <person name="Kells C."/>
            <person name="Kieu A."/>
            <person name="Kisner P."/>
            <person name="Kodira C."/>
            <person name="Kulbokas E."/>
            <person name="Labutti K."/>
            <person name="Lama D."/>
            <person name="Landers T."/>
            <person name="Leger J."/>
            <person name="Levine S."/>
            <person name="Lewis D."/>
            <person name="Lewis T."/>
            <person name="Lindblad-toh K."/>
            <person name="Liu X."/>
            <person name="Lokyitsang T."/>
            <person name="Lokyitsang Y."/>
            <person name="Lucien O."/>
            <person name="Lui A."/>
            <person name="Ma L.J."/>
            <person name="Mabbitt R."/>
            <person name="Macdonald J."/>
            <person name="Maclean C."/>
            <person name="Major J."/>
            <person name="Manning J."/>
            <person name="Marabella R."/>
            <person name="Maru K."/>
            <person name="Matthews C."/>
            <person name="Mauceli E."/>
            <person name="Mccarthy M."/>
            <person name="Mcdonough S."/>
            <person name="Mcghee T."/>
            <person name="Meldrim J."/>
            <person name="Meneus L."/>
            <person name="Mesirov J."/>
            <person name="Mihalev A."/>
            <person name="Mihova T."/>
            <person name="Mikkelsen T."/>
            <person name="Mlenga V."/>
            <person name="Moru K."/>
            <person name="Mozes J."/>
            <person name="Mulrain L."/>
            <person name="Munson G."/>
            <person name="Naylor J."/>
            <person name="Newes C."/>
            <person name="Nguyen C."/>
            <person name="Nguyen N."/>
            <person name="Nguyen T."/>
            <person name="Nicol R."/>
            <person name="Nielsen C."/>
            <person name="Nizzari M."/>
            <person name="Norbu C."/>
            <person name="Norbu N."/>
            <person name="O'donnell P."/>
            <person name="Okoawo O."/>
            <person name="O'leary S."/>
            <person name="Omotosho B."/>
            <person name="O'neill K."/>
            <person name="Osman S."/>
            <person name="Parker S."/>
            <person name="Perrin D."/>
            <person name="Phunkhang P."/>
            <person name="Piqani B."/>
            <person name="Purcell S."/>
            <person name="Rachupka T."/>
            <person name="Ramasamy U."/>
            <person name="Rameau R."/>
            <person name="Ray V."/>
            <person name="Raymond C."/>
            <person name="Retta R."/>
            <person name="Richardson S."/>
            <person name="Rise C."/>
            <person name="Rodriguez J."/>
            <person name="Rogers J."/>
            <person name="Rogov P."/>
            <person name="Rutman M."/>
            <person name="Schupbach R."/>
            <person name="Seaman C."/>
            <person name="Settipalli S."/>
            <person name="Sharpe T."/>
            <person name="Sheridan J."/>
            <person name="Sherpa N."/>
            <person name="Shi J."/>
            <person name="Smirnov S."/>
            <person name="Smith C."/>
            <person name="Sougnez C."/>
            <person name="Spencer B."/>
            <person name="Stalker J."/>
            <person name="Stange-thomann N."/>
            <person name="Stavropoulos S."/>
            <person name="Stetson K."/>
            <person name="Stone C."/>
            <person name="Stone S."/>
            <person name="Stubbs M."/>
            <person name="Talamas J."/>
            <person name="Tchuinga P."/>
            <person name="Tenzing P."/>
            <person name="Tesfaye S."/>
            <person name="Theodore J."/>
            <person name="Thoulutsang Y."/>
            <person name="Topham K."/>
            <person name="Towey S."/>
            <person name="Tsamla T."/>
            <person name="Tsomo N."/>
            <person name="Vallee D."/>
            <person name="Vassiliev H."/>
            <person name="Venkataraman V."/>
            <person name="Vinson J."/>
            <person name="Vo A."/>
            <person name="Wade C."/>
            <person name="Wang S."/>
            <person name="Wangchuk T."/>
            <person name="Wangdi T."/>
            <person name="Whittaker C."/>
            <person name="Wilkinson J."/>
            <person name="Wu Y."/>
            <person name="Wyman D."/>
            <person name="Yadav S."/>
            <person name="Yang S."/>
            <person name="Yang X."/>
            <person name="Yeager S."/>
            <person name="Yee E."/>
            <person name="Young G."/>
            <person name="Zainoun J."/>
            <person name="Zembeck L."/>
            <person name="Zimmer A."/>
            <person name="Zody M."/>
            <person name="Lander E."/>
        </authorList>
    </citation>
    <scope>NUCLEOTIDE SEQUENCE [LARGE SCALE GENOMIC DNA]</scope>
</reference>
<dbReference type="GO" id="GO:0005903">
    <property type="term" value="C:brush border"/>
    <property type="evidence" value="ECO:0007669"/>
    <property type="project" value="TreeGrafter"/>
</dbReference>
<evidence type="ECO:0000256" key="4">
    <source>
        <dbReference type="ARBA" id="ARBA00022692"/>
    </source>
</evidence>
<dbReference type="InterPro" id="IPR003841">
    <property type="entry name" value="Na/Pi_transpt"/>
</dbReference>
<dbReference type="GO" id="GO:0031982">
    <property type="term" value="C:vesicle"/>
    <property type="evidence" value="ECO:0007669"/>
    <property type="project" value="TreeGrafter"/>
</dbReference>
<dbReference type="GO" id="GO:0044341">
    <property type="term" value="P:sodium-dependent phosphate transport"/>
    <property type="evidence" value="ECO:0007669"/>
    <property type="project" value="InterPro"/>
</dbReference>
<dbReference type="STRING" id="51511.ENSCSAVP00000015160"/>
<feature type="transmembrane region" description="Helical" evidence="7">
    <location>
        <begin position="292"/>
        <end position="316"/>
    </location>
</feature>
<evidence type="ECO:0000256" key="1">
    <source>
        <dbReference type="ARBA" id="ARBA00004424"/>
    </source>
</evidence>
<sequence>DDYVKWSEKSRNEKIKTVAVTTLKITIAIGCLYIFICSISMLGDAFQILAGKTAGEIFSNDSFLSNPLTGLILGVLVTVLVQSSSTSTSIVITMVASGILEVHIAIPIIMGSNIGTSVTNTIVALSQSVDKNEFRRAFAGATVHDIFNLLSVLVFLLIEVASGYLENTTQAIIDSFHIQGGTDAPEMLTVITDPLVNGIVQINKSVITLAAQGTPLEPESSIIKIWCDQIKADVNVTYFANTSVPIGVTQFPNSSATTVVPMNVTLVETVLVGIRKYFLFANTGLSDVEAGVILLFVSLIILSSCLIIMVKVLSTLMHGPASRIIKKVINTKFRRPFGWVTGYLSILVGAGLTFLVQSSSVFTSILTPLVGIGVISVERMYPLTLGANIGTTTTGIFTALASEPARLEYSLQLALVHLFFNLSGIVLWYPVPILRRVPIRGAKALGNITSEYRWFAVIYMISAFFIIPAALLALSIADFWAMMSVVIVIAVIVVFVIVTNVIQTHKPHLLPSFLRTWEFLPLWMRSLQPYDRFFTKFLLCGCCCKSQSDEESEISSNVSCSGNDNIGFQMEDDKPRNLSVTKL</sequence>
<feature type="transmembrane region" description="Helical" evidence="7">
    <location>
        <begin position="20"/>
        <end position="42"/>
    </location>
</feature>
<comment type="similarity">
    <text evidence="2">Belongs to the SLC34A transporter family.</text>
</comment>
<dbReference type="NCBIfam" id="TIGR01013">
    <property type="entry name" value="2a58"/>
    <property type="match status" value="1"/>
</dbReference>
<protein>
    <recommendedName>
        <fullName evidence="10">Sodium-dependent phosphate transport protein 2B</fullName>
    </recommendedName>
</protein>
<dbReference type="GO" id="GO:0005436">
    <property type="term" value="F:sodium:phosphate symporter activity"/>
    <property type="evidence" value="ECO:0007669"/>
    <property type="project" value="InterPro"/>
</dbReference>
<name>H2ZC44_CIOSA</name>
<dbReference type="HOGENOM" id="CLU_025063_0_0_1"/>
<keyword evidence="5 7" id="KW-1133">Transmembrane helix</keyword>
<accession>H2ZC44</accession>
<proteinExistence type="inferred from homology"/>
<organism evidence="8 9">
    <name type="scientific">Ciona savignyi</name>
    <name type="common">Pacific transparent sea squirt</name>
    <dbReference type="NCBI Taxonomy" id="51511"/>
    <lineage>
        <taxon>Eukaryota</taxon>
        <taxon>Metazoa</taxon>
        <taxon>Chordata</taxon>
        <taxon>Tunicata</taxon>
        <taxon>Ascidiacea</taxon>
        <taxon>Phlebobranchia</taxon>
        <taxon>Cionidae</taxon>
        <taxon>Ciona</taxon>
    </lineage>
</organism>
<evidence type="ECO:0000256" key="5">
    <source>
        <dbReference type="ARBA" id="ARBA00022989"/>
    </source>
</evidence>
<dbReference type="PANTHER" id="PTHR10010:SF46">
    <property type="entry name" value="SODIUM-DEPENDENT PHOSPHATE TRANSPORT PROTEIN 2B"/>
    <property type="match status" value="1"/>
</dbReference>
<feature type="transmembrane region" description="Helical" evidence="7">
    <location>
        <begin position="452"/>
        <end position="473"/>
    </location>
</feature>
<reference evidence="8" key="2">
    <citation type="submission" date="2025-08" db="UniProtKB">
        <authorList>
            <consortium name="Ensembl"/>
        </authorList>
    </citation>
    <scope>IDENTIFICATION</scope>
</reference>
<feature type="transmembrane region" description="Helical" evidence="7">
    <location>
        <begin position="337"/>
        <end position="356"/>
    </location>
</feature>
<comment type="subcellular location">
    <subcellularLocation>
        <location evidence="1">Apical cell membrane</location>
        <topology evidence="1">Multi-pass membrane protein</topology>
    </subcellularLocation>
</comment>
<feature type="transmembrane region" description="Helical" evidence="7">
    <location>
        <begin position="479"/>
        <end position="502"/>
    </location>
</feature>
<keyword evidence="6 7" id="KW-0472">Membrane</keyword>
<evidence type="ECO:0000313" key="9">
    <source>
        <dbReference type="Proteomes" id="UP000007875"/>
    </source>
</evidence>
<dbReference type="InParanoid" id="H2ZC44"/>
<evidence type="ECO:0000256" key="3">
    <source>
        <dbReference type="ARBA" id="ARBA00022475"/>
    </source>
</evidence>
<keyword evidence="3" id="KW-1003">Cell membrane</keyword>
<dbReference type="GeneTree" id="ENSGT00950000183177"/>
<evidence type="ECO:0000256" key="2">
    <source>
        <dbReference type="ARBA" id="ARBA00005808"/>
    </source>
</evidence>
<feature type="transmembrane region" description="Helical" evidence="7">
    <location>
        <begin position="137"/>
        <end position="158"/>
    </location>
</feature>
<evidence type="ECO:0000256" key="6">
    <source>
        <dbReference type="ARBA" id="ARBA00023136"/>
    </source>
</evidence>
<dbReference type="Ensembl" id="ENSCSAVT00000015334.1">
    <property type="protein sequence ID" value="ENSCSAVP00000015160.1"/>
    <property type="gene ID" value="ENSCSAVG00000008887.1"/>
</dbReference>
<keyword evidence="9" id="KW-1185">Reference proteome</keyword>
<feature type="transmembrane region" description="Helical" evidence="7">
    <location>
        <begin position="63"/>
        <end position="84"/>
    </location>
</feature>
<dbReference type="Pfam" id="PF02690">
    <property type="entry name" value="Na_Pi_cotrans"/>
    <property type="match status" value="2"/>
</dbReference>
<evidence type="ECO:0000256" key="7">
    <source>
        <dbReference type="SAM" id="Phobius"/>
    </source>
</evidence>
<dbReference type="GO" id="GO:0016324">
    <property type="term" value="C:apical plasma membrane"/>
    <property type="evidence" value="ECO:0007669"/>
    <property type="project" value="UniProtKB-SubCell"/>
</dbReference>